<protein>
    <submittedName>
        <fullName evidence="1">Uncharacterized protein</fullName>
    </submittedName>
</protein>
<feature type="non-terminal residue" evidence="1">
    <location>
        <position position="1"/>
    </location>
</feature>
<organism evidence="1">
    <name type="scientific">Cladocopium goreaui</name>
    <dbReference type="NCBI Taxonomy" id="2562237"/>
    <lineage>
        <taxon>Eukaryota</taxon>
        <taxon>Sar</taxon>
        <taxon>Alveolata</taxon>
        <taxon>Dinophyceae</taxon>
        <taxon>Suessiales</taxon>
        <taxon>Symbiodiniaceae</taxon>
        <taxon>Cladocopium</taxon>
    </lineage>
</organism>
<sequence length="59" mass="6697">MWCRNVILWPGNSGIPPRFPGHPRLACESWWLSMWTGLTLTSCRCYWPLDGAAGPLSYS</sequence>
<accession>A0A9P1BNG9</accession>
<proteinExistence type="predicted"/>
<evidence type="ECO:0000313" key="1">
    <source>
        <dbReference type="EMBL" id="CAI3975071.1"/>
    </source>
</evidence>
<comment type="caution">
    <text evidence="1">The sequence shown here is derived from an EMBL/GenBank/DDBJ whole genome shotgun (WGS) entry which is preliminary data.</text>
</comment>
<dbReference type="EMBL" id="CAMXCT020000179">
    <property type="protein sequence ID" value="CAL1128446.1"/>
    <property type="molecule type" value="Genomic_DNA"/>
</dbReference>
<name>A0A9P1BNG9_9DINO</name>
<evidence type="ECO:0000313" key="3">
    <source>
        <dbReference type="Proteomes" id="UP001152797"/>
    </source>
</evidence>
<dbReference type="Proteomes" id="UP001152797">
    <property type="component" value="Unassembled WGS sequence"/>
</dbReference>
<reference evidence="1" key="1">
    <citation type="submission" date="2022-10" db="EMBL/GenBank/DDBJ databases">
        <authorList>
            <person name="Chen Y."/>
            <person name="Dougan E. K."/>
            <person name="Chan C."/>
            <person name="Rhodes N."/>
            <person name="Thang M."/>
        </authorList>
    </citation>
    <scope>NUCLEOTIDE SEQUENCE</scope>
</reference>
<dbReference type="EMBL" id="CAMXCT030000179">
    <property type="protein sequence ID" value="CAL4762383.1"/>
    <property type="molecule type" value="Genomic_DNA"/>
</dbReference>
<gene>
    <name evidence="1" type="ORF">C1SCF055_LOCUS3433</name>
</gene>
<dbReference type="EMBL" id="CAMXCT010000179">
    <property type="protein sequence ID" value="CAI3975071.1"/>
    <property type="molecule type" value="Genomic_DNA"/>
</dbReference>
<keyword evidence="3" id="KW-1185">Reference proteome</keyword>
<dbReference type="AlphaFoldDB" id="A0A9P1BNG9"/>
<evidence type="ECO:0000313" key="2">
    <source>
        <dbReference type="EMBL" id="CAL4762383.1"/>
    </source>
</evidence>
<reference evidence="2 3" key="2">
    <citation type="submission" date="2024-05" db="EMBL/GenBank/DDBJ databases">
        <authorList>
            <person name="Chen Y."/>
            <person name="Shah S."/>
            <person name="Dougan E. K."/>
            <person name="Thang M."/>
            <person name="Chan C."/>
        </authorList>
    </citation>
    <scope>NUCLEOTIDE SEQUENCE [LARGE SCALE GENOMIC DNA]</scope>
</reference>